<comment type="caution">
    <text evidence="4">The sequence shown here is derived from an EMBL/GenBank/DDBJ whole genome shotgun (WGS) entry which is preliminary data.</text>
</comment>
<feature type="coiled-coil region" evidence="1">
    <location>
        <begin position="326"/>
        <end position="353"/>
    </location>
</feature>
<gene>
    <name evidence="4" type="ORF">HYT38_00155</name>
</gene>
<evidence type="ECO:0000256" key="2">
    <source>
        <dbReference type="SAM" id="MobiDB-lite"/>
    </source>
</evidence>
<evidence type="ECO:0000256" key="1">
    <source>
        <dbReference type="SAM" id="Coils"/>
    </source>
</evidence>
<protein>
    <submittedName>
        <fullName evidence="4">Uncharacterized protein</fullName>
    </submittedName>
</protein>
<keyword evidence="1" id="KW-0175">Coiled coil</keyword>
<accession>A0A9D6DRP6</accession>
<evidence type="ECO:0000256" key="3">
    <source>
        <dbReference type="SAM" id="SignalP"/>
    </source>
</evidence>
<reference evidence="4" key="1">
    <citation type="submission" date="2020-07" db="EMBL/GenBank/DDBJ databases">
        <title>Huge and variable diversity of episymbiotic CPR bacteria and DPANN archaea in groundwater ecosystems.</title>
        <authorList>
            <person name="He C.Y."/>
            <person name="Keren R."/>
            <person name="Whittaker M."/>
            <person name="Farag I.F."/>
            <person name="Doudna J."/>
            <person name="Cate J.H.D."/>
            <person name="Banfield J.F."/>
        </authorList>
    </citation>
    <scope>NUCLEOTIDE SEQUENCE</scope>
    <source>
        <strain evidence="4">NC_groundwater_191_Ag_S-0.1um_45_8</strain>
    </source>
</reference>
<dbReference type="Proteomes" id="UP000786662">
    <property type="component" value="Unassembled WGS sequence"/>
</dbReference>
<feature type="signal peptide" evidence="3">
    <location>
        <begin position="1"/>
        <end position="19"/>
    </location>
</feature>
<dbReference type="AlphaFoldDB" id="A0A9D6DRP6"/>
<evidence type="ECO:0000313" key="5">
    <source>
        <dbReference type="Proteomes" id="UP000786662"/>
    </source>
</evidence>
<evidence type="ECO:0000313" key="4">
    <source>
        <dbReference type="EMBL" id="MBI2052078.1"/>
    </source>
</evidence>
<dbReference type="EMBL" id="JACOYY010000005">
    <property type="protein sequence ID" value="MBI2052078.1"/>
    <property type="molecule type" value="Genomic_DNA"/>
</dbReference>
<organism evidence="4 5">
    <name type="scientific">Candidatus Sungiibacteriota bacterium</name>
    <dbReference type="NCBI Taxonomy" id="2750080"/>
    <lineage>
        <taxon>Bacteria</taxon>
        <taxon>Candidatus Sungiibacteriota</taxon>
    </lineage>
</organism>
<keyword evidence="3" id="KW-0732">Signal</keyword>
<proteinExistence type="predicted"/>
<sequence>MNLLSLLSGIAVIGASVLALEGANQITQGEFYLASVSHLAQESAQSAATIIESQPPATQQPSFESPTPTTESSATPIPAESTVVMPTPTPGSSEVQKPSFPPQPILDEADHNQGNEQDFQEFIDPNQIRDGLRNMNQFRNELRRTIREVRRQASPTDLNELSGVLADVDKLYSVASNSSNLSDANDAVREFYDNQFWDKINDVRARLQIPNEIKQITQSIKRLEKVLKTKSIQNIGLDIAKAQSTLVEMKQAADNVQNLYNAGEYQNAQEEMRLFHEGGHPGEIEGVIFRIRDIKNMAKRVKDAAVKTEIDGVLQEVIDTFNAGEYRDARETLDEYADDLQRLISQLVQAQSRRGYNRNDSVSRVKNLEDLVVKKLSESGASTGAVNPFSR</sequence>
<feature type="chain" id="PRO_5038649529" evidence="3">
    <location>
        <begin position="20"/>
        <end position="391"/>
    </location>
</feature>
<feature type="compositionally biased region" description="Low complexity" evidence="2">
    <location>
        <begin position="59"/>
        <end position="79"/>
    </location>
</feature>
<name>A0A9D6DRP6_9BACT</name>
<feature type="region of interest" description="Disordered" evidence="2">
    <location>
        <begin position="52"/>
        <end position="111"/>
    </location>
</feature>